<dbReference type="PROSITE" id="PS00211">
    <property type="entry name" value="ABC_TRANSPORTER_1"/>
    <property type="match status" value="1"/>
</dbReference>
<dbReference type="PROSITE" id="PS50929">
    <property type="entry name" value="ABC_TM1F"/>
    <property type="match status" value="1"/>
</dbReference>
<keyword evidence="6 7" id="KW-0472">Membrane</keyword>
<feature type="domain" description="ABC transmembrane type-1" evidence="9">
    <location>
        <begin position="27"/>
        <end position="320"/>
    </location>
</feature>
<evidence type="ECO:0000259" key="9">
    <source>
        <dbReference type="PROSITE" id="PS50929"/>
    </source>
</evidence>
<feature type="domain" description="ABC transporter" evidence="8">
    <location>
        <begin position="368"/>
        <end position="602"/>
    </location>
</feature>
<keyword evidence="11" id="KW-1185">Reference proteome</keyword>
<evidence type="ECO:0000259" key="8">
    <source>
        <dbReference type="PROSITE" id="PS50893"/>
    </source>
</evidence>
<feature type="transmembrane region" description="Helical" evidence="7">
    <location>
        <begin position="26"/>
        <end position="52"/>
    </location>
</feature>
<keyword evidence="5 7" id="KW-1133">Transmembrane helix</keyword>
<dbReference type="InterPro" id="IPR003593">
    <property type="entry name" value="AAA+_ATPase"/>
</dbReference>
<comment type="subcellular location">
    <subcellularLocation>
        <location evidence="1">Cell membrane</location>
        <topology evidence="1">Multi-pass membrane protein</topology>
    </subcellularLocation>
</comment>
<feature type="transmembrane region" description="Helical" evidence="7">
    <location>
        <begin position="175"/>
        <end position="195"/>
    </location>
</feature>
<dbReference type="InterPro" id="IPR027417">
    <property type="entry name" value="P-loop_NTPase"/>
</dbReference>
<dbReference type="RefSeq" id="WP_379510350.1">
    <property type="nucleotide sequence ID" value="NZ_JBHRTQ010000010.1"/>
</dbReference>
<dbReference type="Pfam" id="PF00005">
    <property type="entry name" value="ABC_tran"/>
    <property type="match status" value="1"/>
</dbReference>
<keyword evidence="3" id="KW-0547">Nucleotide-binding</keyword>
<protein>
    <submittedName>
        <fullName evidence="10">ATP-binding cassette domain-containing protein</fullName>
    </submittedName>
</protein>
<evidence type="ECO:0000256" key="6">
    <source>
        <dbReference type="ARBA" id="ARBA00023136"/>
    </source>
</evidence>
<evidence type="ECO:0000313" key="10">
    <source>
        <dbReference type="EMBL" id="MFC3174974.1"/>
    </source>
</evidence>
<feature type="transmembrane region" description="Helical" evidence="7">
    <location>
        <begin position="266"/>
        <end position="284"/>
    </location>
</feature>
<dbReference type="SMART" id="SM00382">
    <property type="entry name" value="AAA"/>
    <property type="match status" value="1"/>
</dbReference>
<dbReference type="Gene3D" id="1.20.1560.10">
    <property type="entry name" value="ABC transporter type 1, transmembrane domain"/>
    <property type="match status" value="1"/>
</dbReference>
<dbReference type="GO" id="GO:0005524">
    <property type="term" value="F:ATP binding"/>
    <property type="evidence" value="ECO:0007669"/>
    <property type="project" value="UniProtKB-KW"/>
</dbReference>
<evidence type="ECO:0000256" key="2">
    <source>
        <dbReference type="ARBA" id="ARBA00022692"/>
    </source>
</evidence>
<dbReference type="InterPro" id="IPR036640">
    <property type="entry name" value="ABC1_TM_sf"/>
</dbReference>
<dbReference type="Proteomes" id="UP001595604">
    <property type="component" value="Unassembled WGS sequence"/>
</dbReference>
<reference evidence="11" key="1">
    <citation type="journal article" date="2019" name="Int. J. Syst. Evol. Microbiol.">
        <title>The Global Catalogue of Microorganisms (GCM) 10K type strain sequencing project: providing services to taxonomists for standard genome sequencing and annotation.</title>
        <authorList>
            <consortium name="The Broad Institute Genomics Platform"/>
            <consortium name="The Broad Institute Genome Sequencing Center for Infectious Disease"/>
            <person name="Wu L."/>
            <person name="Ma J."/>
        </authorList>
    </citation>
    <scope>NUCLEOTIDE SEQUENCE [LARGE SCALE GENOMIC DNA]</scope>
    <source>
        <strain evidence="11">KCTC 42984</strain>
    </source>
</reference>
<proteinExistence type="predicted"/>
<feature type="transmembrane region" description="Helical" evidence="7">
    <location>
        <begin position="72"/>
        <end position="95"/>
    </location>
</feature>
<evidence type="ECO:0000256" key="1">
    <source>
        <dbReference type="ARBA" id="ARBA00004651"/>
    </source>
</evidence>
<dbReference type="PANTHER" id="PTHR24221:SF654">
    <property type="entry name" value="ATP-BINDING CASSETTE SUB-FAMILY B MEMBER 6"/>
    <property type="match status" value="1"/>
</dbReference>
<evidence type="ECO:0000313" key="11">
    <source>
        <dbReference type="Proteomes" id="UP001595604"/>
    </source>
</evidence>
<comment type="caution">
    <text evidence="10">The sequence shown here is derived from an EMBL/GenBank/DDBJ whole genome shotgun (WGS) entry which is preliminary data.</text>
</comment>
<dbReference type="InterPro" id="IPR011527">
    <property type="entry name" value="ABC1_TM_dom"/>
</dbReference>
<evidence type="ECO:0000256" key="7">
    <source>
        <dbReference type="SAM" id="Phobius"/>
    </source>
</evidence>
<dbReference type="SUPFAM" id="SSF90123">
    <property type="entry name" value="ABC transporter transmembrane region"/>
    <property type="match status" value="1"/>
</dbReference>
<accession>A0ABV7ITU2</accession>
<keyword evidence="2 7" id="KW-0812">Transmembrane</keyword>
<gene>
    <name evidence="10" type="ORF">ACFOD9_12010</name>
</gene>
<dbReference type="InterPro" id="IPR039421">
    <property type="entry name" value="Type_1_exporter"/>
</dbReference>
<evidence type="ECO:0000256" key="5">
    <source>
        <dbReference type="ARBA" id="ARBA00022989"/>
    </source>
</evidence>
<dbReference type="PROSITE" id="PS50893">
    <property type="entry name" value="ABC_TRANSPORTER_2"/>
    <property type="match status" value="1"/>
</dbReference>
<name>A0ABV7ITU2_9SPHN</name>
<sequence>MAAIGSERPFAALGGLLRSTGSVGAALGLGLLSAVSALTEGLGLVLLVPMVAMLGASAPEGAGGLAAWLRRIGFAPGLEALLALFVALVAVRGLVGAVRDVAALRLEARVVDRLRLRAWRALAGCDWKVLSTLRASDSASLLITNVDRIGAGLNQVIVLGIAAATLASIGLAALAIAPLVALAMVAGGGAILFAYRGMRRRAGALGEQLNAAYRAIHATLAEGLGALRQIKSFGREEASARATAAAFAGLRETQVRYLRDSGLARASFQAVGAALLAALVWLAIRQWHLGAAAILPTVALFARALPLLGTVQDSWQNWSHDATALVEADRAIAWLEAAAEDGGPDAAAPRLSAATRGADGFAARLPAIALAGVSVIPPAREAPSLDAITLDLPPGSLTLLAGPSGAGKSTLADVLAGLLTPDAGRFTIDGQPVTGALRRAWRERVAYVQQEPVLFHASVRDNLLWADGGADEARLRECLAAASARFVFDLPAGLDTVVGDRGTRLSGGERQRIALARGLLRAPELLILDEATSALDAANEAMVAAAIAALKGRMTIVVIGHGGALAALADRRLTLDRGRLVDGGGGDGSQASLIADDMLATKG</sequence>
<feature type="transmembrane region" description="Helical" evidence="7">
    <location>
        <begin position="149"/>
        <end position="169"/>
    </location>
</feature>
<dbReference type="SUPFAM" id="SSF52540">
    <property type="entry name" value="P-loop containing nucleoside triphosphate hydrolases"/>
    <property type="match status" value="1"/>
</dbReference>
<dbReference type="InterPro" id="IPR003439">
    <property type="entry name" value="ABC_transporter-like_ATP-bd"/>
</dbReference>
<evidence type="ECO:0000256" key="4">
    <source>
        <dbReference type="ARBA" id="ARBA00022840"/>
    </source>
</evidence>
<organism evidence="10 11">
    <name type="scientific">Novosphingobium bradum</name>
    <dbReference type="NCBI Taxonomy" id="1737444"/>
    <lineage>
        <taxon>Bacteria</taxon>
        <taxon>Pseudomonadati</taxon>
        <taxon>Pseudomonadota</taxon>
        <taxon>Alphaproteobacteria</taxon>
        <taxon>Sphingomonadales</taxon>
        <taxon>Sphingomonadaceae</taxon>
        <taxon>Novosphingobium</taxon>
    </lineage>
</organism>
<dbReference type="CDD" id="cd03228">
    <property type="entry name" value="ABCC_MRP_Like"/>
    <property type="match status" value="1"/>
</dbReference>
<keyword evidence="4 10" id="KW-0067">ATP-binding</keyword>
<dbReference type="PANTHER" id="PTHR24221">
    <property type="entry name" value="ATP-BINDING CASSETTE SUB-FAMILY B"/>
    <property type="match status" value="1"/>
</dbReference>
<dbReference type="Gene3D" id="3.40.50.300">
    <property type="entry name" value="P-loop containing nucleotide triphosphate hydrolases"/>
    <property type="match status" value="1"/>
</dbReference>
<dbReference type="EMBL" id="JBHRTQ010000010">
    <property type="protein sequence ID" value="MFC3174974.1"/>
    <property type="molecule type" value="Genomic_DNA"/>
</dbReference>
<evidence type="ECO:0000256" key="3">
    <source>
        <dbReference type="ARBA" id="ARBA00022741"/>
    </source>
</evidence>
<dbReference type="Pfam" id="PF00664">
    <property type="entry name" value="ABC_membrane"/>
    <property type="match status" value="1"/>
</dbReference>
<dbReference type="InterPro" id="IPR017871">
    <property type="entry name" value="ABC_transporter-like_CS"/>
</dbReference>